<sequence length="312" mass="34145">MTAVKQLGSLASITSHPLVQRHYPLKPTSHFASLSLGRTHYWINGPSNPTSATKRLVLLHGISGTWASMPHVEQALVDAGFQTLAFDIQGRGYSDAPTGSAAKYDKDMYSLQLHELMQHVGWDSASLLGYSLGGGIATAFAEKHTDKVEDLVLIAPAGLRQNLPAAASILQNPILSPIFLNTIGRRILHRISNNNHSPAFASMPHMQHFTAVQSLNILLNPGFIHAYAQTVLNGPIRRMDSTYKAVSDALGDRICCVWGTNDRVVSYKHDSPRFRELCPQATFVSVPGGHSKVVEEVEVVIPPIIKFLKRTE</sequence>
<dbReference type="Pfam" id="PF00561">
    <property type="entry name" value="Abhydrolase_1"/>
    <property type="match status" value="1"/>
</dbReference>
<keyword evidence="2" id="KW-0378">Hydrolase</keyword>
<dbReference type="PRINTS" id="PR00111">
    <property type="entry name" value="ABHYDROLASE"/>
</dbReference>
<gene>
    <name evidence="2" type="ORF">BCR33DRAFT_845767</name>
</gene>
<dbReference type="Proteomes" id="UP000193642">
    <property type="component" value="Unassembled WGS sequence"/>
</dbReference>
<dbReference type="SUPFAM" id="SSF53474">
    <property type="entry name" value="alpha/beta-Hydrolases"/>
    <property type="match status" value="1"/>
</dbReference>
<dbReference type="PANTHER" id="PTHR43689:SF8">
    <property type="entry name" value="ALPHA_BETA-HYDROLASES SUPERFAMILY PROTEIN"/>
    <property type="match status" value="1"/>
</dbReference>
<dbReference type="Gene3D" id="3.40.50.1820">
    <property type="entry name" value="alpha/beta hydrolase"/>
    <property type="match status" value="1"/>
</dbReference>
<accession>A0A1Y2D0L3</accession>
<keyword evidence="3" id="KW-1185">Reference proteome</keyword>
<comment type="caution">
    <text evidence="2">The sequence shown here is derived from an EMBL/GenBank/DDBJ whole genome shotgun (WGS) entry which is preliminary data.</text>
</comment>
<dbReference type="InterPro" id="IPR029058">
    <property type="entry name" value="AB_hydrolase_fold"/>
</dbReference>
<evidence type="ECO:0000313" key="2">
    <source>
        <dbReference type="EMBL" id="ORY52666.1"/>
    </source>
</evidence>
<dbReference type="GO" id="GO:0016787">
    <property type="term" value="F:hydrolase activity"/>
    <property type="evidence" value="ECO:0007669"/>
    <property type="project" value="UniProtKB-KW"/>
</dbReference>
<dbReference type="InterPro" id="IPR000073">
    <property type="entry name" value="AB_hydrolase_1"/>
</dbReference>
<proteinExistence type="predicted"/>
<evidence type="ECO:0000259" key="1">
    <source>
        <dbReference type="Pfam" id="PF00561"/>
    </source>
</evidence>
<dbReference type="EMBL" id="MCGO01000003">
    <property type="protein sequence ID" value="ORY52666.1"/>
    <property type="molecule type" value="Genomic_DNA"/>
</dbReference>
<organism evidence="2 3">
    <name type="scientific">Rhizoclosmatium globosum</name>
    <dbReference type="NCBI Taxonomy" id="329046"/>
    <lineage>
        <taxon>Eukaryota</taxon>
        <taxon>Fungi</taxon>
        <taxon>Fungi incertae sedis</taxon>
        <taxon>Chytridiomycota</taxon>
        <taxon>Chytridiomycota incertae sedis</taxon>
        <taxon>Chytridiomycetes</taxon>
        <taxon>Chytridiales</taxon>
        <taxon>Chytriomycetaceae</taxon>
        <taxon>Rhizoclosmatium</taxon>
    </lineage>
</organism>
<name>A0A1Y2D0L3_9FUNG</name>
<protein>
    <submittedName>
        <fullName evidence="2">Alpha/beta-hydrolase</fullName>
    </submittedName>
</protein>
<reference evidence="2 3" key="1">
    <citation type="submission" date="2016-07" db="EMBL/GenBank/DDBJ databases">
        <title>Pervasive Adenine N6-methylation of Active Genes in Fungi.</title>
        <authorList>
            <consortium name="DOE Joint Genome Institute"/>
            <person name="Mondo S.J."/>
            <person name="Dannebaum R.O."/>
            <person name="Kuo R.C."/>
            <person name="Labutti K."/>
            <person name="Haridas S."/>
            <person name="Kuo A."/>
            <person name="Salamov A."/>
            <person name="Ahrendt S.R."/>
            <person name="Lipzen A."/>
            <person name="Sullivan W."/>
            <person name="Andreopoulos W.B."/>
            <person name="Clum A."/>
            <person name="Lindquist E."/>
            <person name="Daum C."/>
            <person name="Ramamoorthy G.K."/>
            <person name="Gryganskyi A."/>
            <person name="Culley D."/>
            <person name="Magnuson J.K."/>
            <person name="James T.Y."/>
            <person name="O'Malley M.A."/>
            <person name="Stajich J.E."/>
            <person name="Spatafora J.W."/>
            <person name="Visel A."/>
            <person name="Grigoriev I.V."/>
        </authorList>
    </citation>
    <scope>NUCLEOTIDE SEQUENCE [LARGE SCALE GENOMIC DNA]</scope>
    <source>
        <strain evidence="2 3">JEL800</strain>
    </source>
</reference>
<feature type="domain" description="AB hydrolase-1" evidence="1">
    <location>
        <begin position="55"/>
        <end position="292"/>
    </location>
</feature>
<dbReference type="OrthoDB" id="408373at2759"/>
<dbReference type="STRING" id="329046.A0A1Y2D0L3"/>
<dbReference type="PANTHER" id="PTHR43689">
    <property type="entry name" value="HYDROLASE"/>
    <property type="match status" value="1"/>
</dbReference>
<dbReference type="AlphaFoldDB" id="A0A1Y2D0L3"/>
<evidence type="ECO:0000313" key="3">
    <source>
        <dbReference type="Proteomes" id="UP000193642"/>
    </source>
</evidence>